<dbReference type="GO" id="GO:0003677">
    <property type="term" value="F:DNA binding"/>
    <property type="evidence" value="ECO:0007669"/>
    <property type="project" value="UniProtKB-KW"/>
</dbReference>
<dbReference type="GO" id="GO:0004519">
    <property type="term" value="F:endonuclease activity"/>
    <property type="evidence" value="ECO:0007669"/>
    <property type="project" value="UniProtKB-KW"/>
</dbReference>
<dbReference type="SUPFAM" id="SSF116734">
    <property type="entry name" value="DNA methylase specificity domain"/>
    <property type="match status" value="2"/>
</dbReference>
<dbReference type="InterPro" id="IPR044946">
    <property type="entry name" value="Restrct_endonuc_typeI_TRD_sf"/>
</dbReference>
<proteinExistence type="inferred from homology"/>
<evidence type="ECO:0000256" key="1">
    <source>
        <dbReference type="ARBA" id="ARBA00010923"/>
    </source>
</evidence>
<dbReference type="Gene3D" id="3.90.220.20">
    <property type="entry name" value="DNA methylase specificity domains"/>
    <property type="match status" value="2"/>
</dbReference>
<dbReference type="CDD" id="cd17253">
    <property type="entry name" value="RMtype1_S_Eco933I-TRD2-CR2_like"/>
    <property type="match status" value="1"/>
</dbReference>
<sequence length="461" mass="51218">MAFNDPVVRLGDYVEACLGKMLDAQKNRGAFQPYLGNSNVRWGAFDLQDLAVMRFEQQEEERYGLRDGDLVVCEGGEPGRCAIWQGEVPNMKIQKALHRIRVKSGLDNYFLYYWFLHAGKTGALEPYFTGTTIKHLTGKALAELKIPLPPIERQRGLAKVLRSLDDKIDLNRRINQTLEAMAQAIFNSWFVNFDPVKAKIAAIEQGQDPLRAAMRAISGKTDAELDQMLREHHDQLAATAALFPDAMEESESWEIPKGWEVSTIGEMVEIAGGATPDTKNESYWNPPEYFWTSPKDLSGAQSPVLLTTERKISTAGLSRIGSGLLPKGTLLMSSRAPIGYLAITQIPVAINQGYIAMLPGGKLPPLYLLMWCQQNMEEIKGQANGSTFMEISKKAFRPMLVINPGSVVLDRFIETVAPLFERLAEGVKASSQLAELRDTLLPKLLSGELRVPDAECSMEEV</sequence>
<reference evidence="6" key="1">
    <citation type="submission" date="2017-10" db="EMBL/GenBank/DDBJ databases">
        <title>Whole genome sequencing of various Bordetella species.</title>
        <authorList>
            <person name="Weigand M.R."/>
            <person name="Loparev V."/>
            <person name="Peng Y."/>
            <person name="Bowden K.E."/>
            <person name="Tondella M.L."/>
            <person name="Williams M.M."/>
        </authorList>
    </citation>
    <scope>NUCLEOTIDE SEQUENCE [LARGE SCALE GENOMIC DNA]</scope>
    <source>
        <strain evidence="6">H720</strain>
    </source>
</reference>
<feature type="domain" description="Type I restriction modification DNA specificity" evidence="4">
    <location>
        <begin position="256"/>
        <end position="397"/>
    </location>
</feature>
<keyword evidence="5" id="KW-0378">Hydrolase</keyword>
<dbReference type="REBASE" id="294712">
    <property type="entry name" value="S.BhiH720ORF4520P"/>
</dbReference>
<evidence type="ECO:0000259" key="4">
    <source>
        <dbReference type="Pfam" id="PF01420"/>
    </source>
</evidence>
<dbReference type="InterPro" id="IPR000055">
    <property type="entry name" value="Restrct_endonuc_typeI_TRD"/>
</dbReference>
<name>A0AAN1VEZ9_9BORD</name>
<evidence type="ECO:0000256" key="3">
    <source>
        <dbReference type="ARBA" id="ARBA00023125"/>
    </source>
</evidence>
<dbReference type="PANTHER" id="PTHR30408">
    <property type="entry name" value="TYPE-1 RESTRICTION ENZYME ECOKI SPECIFICITY PROTEIN"/>
    <property type="match status" value="1"/>
</dbReference>
<dbReference type="Proteomes" id="UP000282741">
    <property type="component" value="Chromosome"/>
</dbReference>
<evidence type="ECO:0000313" key="5">
    <source>
        <dbReference type="EMBL" id="AZW16093.1"/>
    </source>
</evidence>
<feature type="domain" description="Type I restriction modification DNA specificity" evidence="4">
    <location>
        <begin position="7"/>
        <end position="179"/>
    </location>
</feature>
<evidence type="ECO:0000256" key="2">
    <source>
        <dbReference type="ARBA" id="ARBA00022747"/>
    </source>
</evidence>
<accession>A0AAN1VEZ9</accession>
<protein>
    <submittedName>
        <fullName evidence="5">Restriction endonuclease subunit S</fullName>
    </submittedName>
</protein>
<dbReference type="GO" id="GO:0009307">
    <property type="term" value="P:DNA restriction-modification system"/>
    <property type="evidence" value="ECO:0007669"/>
    <property type="project" value="UniProtKB-KW"/>
</dbReference>
<keyword evidence="5" id="KW-0255">Endonuclease</keyword>
<keyword evidence="3" id="KW-0238">DNA-binding</keyword>
<gene>
    <name evidence="5" type="ORF">CS347_04515</name>
</gene>
<evidence type="ECO:0000313" key="6">
    <source>
        <dbReference type="Proteomes" id="UP000282741"/>
    </source>
</evidence>
<keyword evidence="2" id="KW-0680">Restriction system</keyword>
<keyword evidence="5" id="KW-0540">Nuclease</keyword>
<dbReference type="Pfam" id="PF01420">
    <property type="entry name" value="Methylase_S"/>
    <property type="match status" value="2"/>
</dbReference>
<organism evidence="5 6">
    <name type="scientific">Bordetella hinzii</name>
    <dbReference type="NCBI Taxonomy" id="103855"/>
    <lineage>
        <taxon>Bacteria</taxon>
        <taxon>Pseudomonadati</taxon>
        <taxon>Pseudomonadota</taxon>
        <taxon>Betaproteobacteria</taxon>
        <taxon>Burkholderiales</taxon>
        <taxon>Alcaligenaceae</taxon>
        <taxon>Bordetella</taxon>
    </lineage>
</organism>
<dbReference type="EMBL" id="CP024172">
    <property type="protein sequence ID" value="AZW16093.1"/>
    <property type="molecule type" value="Genomic_DNA"/>
</dbReference>
<comment type="similarity">
    <text evidence="1">Belongs to the type-I restriction system S methylase family.</text>
</comment>
<dbReference type="AlphaFoldDB" id="A0AAN1VEZ9"/>
<dbReference type="PANTHER" id="PTHR30408:SF13">
    <property type="entry name" value="TYPE I RESTRICTION ENZYME HINDI SPECIFICITY SUBUNIT"/>
    <property type="match status" value="1"/>
</dbReference>
<dbReference type="InterPro" id="IPR052021">
    <property type="entry name" value="Type-I_RS_S_subunit"/>
</dbReference>